<dbReference type="InterPro" id="IPR041102">
    <property type="entry name" value="UvrA_inter"/>
</dbReference>
<dbReference type="Gene3D" id="1.20.1580.10">
    <property type="entry name" value="ABC transporter ATPase like domain"/>
    <property type="match status" value="2"/>
</dbReference>
<dbReference type="EMBL" id="DPBP01000020">
    <property type="protein sequence ID" value="HCE17038.1"/>
    <property type="molecule type" value="Genomic_DNA"/>
</dbReference>
<evidence type="ECO:0000256" key="8">
    <source>
        <dbReference type="ARBA" id="ARBA00022771"/>
    </source>
</evidence>
<dbReference type="InterPro" id="IPR017871">
    <property type="entry name" value="ABC_transporter-like_CS"/>
</dbReference>
<keyword evidence="12" id="KW-0238">DNA-binding</keyword>
<dbReference type="CDD" id="cd03271">
    <property type="entry name" value="ABC_UvrA_II"/>
    <property type="match status" value="1"/>
</dbReference>
<dbReference type="NCBIfam" id="NF001503">
    <property type="entry name" value="PRK00349.1"/>
    <property type="match status" value="1"/>
</dbReference>
<dbReference type="Pfam" id="PF17760">
    <property type="entry name" value="UvrA_inter"/>
    <property type="match status" value="1"/>
</dbReference>
<dbReference type="PANTHER" id="PTHR43152">
    <property type="entry name" value="UVRABC SYSTEM PROTEIN A"/>
    <property type="match status" value="1"/>
</dbReference>
<keyword evidence="3" id="KW-0479">Metal-binding</keyword>
<evidence type="ECO:0000313" key="19">
    <source>
        <dbReference type="EMBL" id="HCE17038.1"/>
    </source>
</evidence>
<evidence type="ECO:0000256" key="4">
    <source>
        <dbReference type="ARBA" id="ARBA00022737"/>
    </source>
</evidence>
<dbReference type="GO" id="GO:0008270">
    <property type="term" value="F:zinc ion binding"/>
    <property type="evidence" value="ECO:0007669"/>
    <property type="project" value="UniProtKB-KW"/>
</dbReference>
<evidence type="ECO:0000256" key="17">
    <source>
        <dbReference type="SAM" id="MobiDB-lite"/>
    </source>
</evidence>
<dbReference type="OrthoDB" id="9809851at2"/>
<feature type="domain" description="ABC transporter" evidence="18">
    <location>
        <begin position="977"/>
        <end position="1307"/>
    </location>
</feature>
<dbReference type="PANTHER" id="PTHR43152:SF3">
    <property type="entry name" value="UVRABC SYSTEM PROTEIN A"/>
    <property type="match status" value="1"/>
</dbReference>
<evidence type="ECO:0000256" key="10">
    <source>
        <dbReference type="ARBA" id="ARBA00022840"/>
    </source>
</evidence>
<dbReference type="Gene3D" id="3.10.620.30">
    <property type="match status" value="1"/>
</dbReference>
<comment type="subcellular location">
    <subcellularLocation>
        <location evidence="1">Cytoplasm</location>
    </subcellularLocation>
</comment>
<dbReference type="GO" id="GO:0003677">
    <property type="term" value="F:DNA binding"/>
    <property type="evidence" value="ECO:0007669"/>
    <property type="project" value="UniProtKB-KW"/>
</dbReference>
<dbReference type="GO" id="GO:0016887">
    <property type="term" value="F:ATP hydrolysis activity"/>
    <property type="evidence" value="ECO:0007669"/>
    <property type="project" value="InterPro"/>
</dbReference>
<comment type="caution">
    <text evidence="19">The sequence shown here is derived from an EMBL/GenBank/DDBJ whole genome shotgun (WGS) entry which is preliminary data.</text>
</comment>
<dbReference type="Proteomes" id="UP000264141">
    <property type="component" value="Unassembled WGS sequence"/>
</dbReference>
<dbReference type="PROSITE" id="PS00211">
    <property type="entry name" value="ABC_TRANSPORTER_1"/>
    <property type="match status" value="1"/>
</dbReference>
<dbReference type="RefSeq" id="WP_084001534.1">
    <property type="nucleotide sequence ID" value="NZ_DF967965.1"/>
</dbReference>
<evidence type="ECO:0000256" key="5">
    <source>
        <dbReference type="ARBA" id="ARBA00022741"/>
    </source>
</evidence>
<keyword evidence="5" id="KW-0547">Nucleotide-binding</keyword>
<evidence type="ECO:0000256" key="1">
    <source>
        <dbReference type="ARBA" id="ARBA00004496"/>
    </source>
</evidence>
<dbReference type="GO" id="GO:0005737">
    <property type="term" value="C:cytoplasm"/>
    <property type="evidence" value="ECO:0007669"/>
    <property type="project" value="UniProtKB-SubCell"/>
</dbReference>
<keyword evidence="11" id="KW-0267">Excision nuclease</keyword>
<dbReference type="InterPro" id="IPR038765">
    <property type="entry name" value="Papain-like_cys_pep_sf"/>
</dbReference>
<dbReference type="Gene3D" id="3.30.1490.20">
    <property type="entry name" value="ATP-grasp fold, A domain"/>
    <property type="match status" value="1"/>
</dbReference>
<proteinExistence type="inferred from homology"/>
<name>A0A3D1JH03_9CHLR</name>
<protein>
    <recommendedName>
        <fullName evidence="15">UvrABC system protein A</fullName>
    </recommendedName>
    <alternativeName>
        <fullName evidence="16">Excinuclease ABC subunit A</fullName>
    </alternativeName>
</protein>
<evidence type="ECO:0000256" key="6">
    <source>
        <dbReference type="ARBA" id="ARBA00022763"/>
    </source>
</evidence>
<dbReference type="STRING" id="229919.GCA_001050195_02980"/>
<evidence type="ECO:0000256" key="12">
    <source>
        <dbReference type="ARBA" id="ARBA00023125"/>
    </source>
</evidence>
<dbReference type="GO" id="GO:0006289">
    <property type="term" value="P:nucleotide-excision repair"/>
    <property type="evidence" value="ECO:0007669"/>
    <property type="project" value="InterPro"/>
</dbReference>
<keyword evidence="4" id="KW-0677">Repeat</keyword>
<sequence>MPASNSLVYYAAHSILSDAREHARYLADLPTDFAALAKVVQGVLIHPFEIDIYGVELSKVQRKEVFLRSVSEMLGRILELDSRPLGEARLPAERLVGNCRDHALLFCAFLRHQGRPARLRAGFATYLTEKMIADHWVTEVWDEVAGRWRRIDAQIDDEQRKAHNITVDTLDLPANAFYTAADAWMLCRKHQAKSGDFGFNRKRRGWNYLKNQLLLDLASLNKLELLAGESLWQLSATDYERLDAEDRHLLDQIAGIIQQLDESFEEMQALFEGDHRLGEPVLSKLKLLGYLGENTPAPEVKTSGAGPGLHLLPSDRERLLAMGRNGKAATAGAAEAPRSKNQEVNGHLSEPDSITIRGAQQHNLKHINVTIPRNKLVVLTGVSGSGKSSLAFDTLYAEGQRRYVESLSAYVRRYLDQMDKPRVDFIGGLSPAIAIEQKSVSKNPRSTVGTVTEVMDYLRVLFSRAGTQHCPQCGRAIQPTSPQQAAEALRSLPPGQRFLLVAPLLRNRKGDPAALLDQVRKEGFTRARVDGQMVEWLEGARLPRWPKSQPHTVEVIVDRLTLPPADYPAEERRDFEARLIDSVETTLRAGRGLMQVELIDGPVLLLSEQNGCPHCGISLPELTPALFSFNAPAGMCPACNGLGTKMEVDPALIVEHPDLSLLDGASRWYGNVRKKPGWHVRHLQALADHYGVDLELPWKDLPQKFRDVILWGSGGEKIHFSWESQDGSWKGENYAEERGAVYHINRLFRQTKSEYTRRWYLSFMSHQPCPVCGGTRLCAEARHVTVGGRGFAEVLEMTIEEAHRWVVGLSNGGDVTTHLKPEQIEVVGEVLKELRNRLQFMLNVGLHYLTLNRPAPTLSGGEGQRIRLASQLGCGLVGVLYILDEPSIGLHARDQHSLLETLTELRDQGNTVLVVEHDEETMRAADWLIDLGPGAGVLGGEVVAAGTPAEVAANPRSLTGRYLSGDLRITAPHGRQRRTPRGWLTLSGARLFNLKNVTARFPLGAITCVTGVSGSGKSSLVSETLYPALARALMGAQTSPGPYDRVEGLEQVDKVIDITQDPIGRTPRSNPATYVGIFDEIRKVFASVPEARLRGYGAGRFSFNVKGGRCEACQGHGLKRIEMHFLPDVWVTCQECKGARYNRHTLEITYKGKNIAEALAMDVQEALEFFSAFPNITRVCQTLHDVGLDYIKLGQSATTLSGGEAQRVKLARELGRVSTGDTVYILDEPTTGLHFADVQRLLDVLHRLADAGNTVIVIEHQMDVIRTSDWIIDLGPEGGQRGGYILAQGTPEEIIQVEESYTARFLRQALEKEETELVGA</sequence>
<dbReference type="GO" id="GO:0009380">
    <property type="term" value="C:excinuclease repair complex"/>
    <property type="evidence" value="ECO:0007669"/>
    <property type="project" value="InterPro"/>
</dbReference>
<dbReference type="GO" id="GO:0005524">
    <property type="term" value="F:ATP binding"/>
    <property type="evidence" value="ECO:0007669"/>
    <property type="project" value="UniProtKB-KW"/>
</dbReference>
<dbReference type="InterPro" id="IPR013815">
    <property type="entry name" value="ATP_grasp_subdomain_1"/>
</dbReference>
<keyword evidence="13" id="KW-0234">DNA repair</keyword>
<evidence type="ECO:0000256" key="13">
    <source>
        <dbReference type="ARBA" id="ARBA00023204"/>
    </source>
</evidence>
<dbReference type="GO" id="GO:0004518">
    <property type="term" value="F:nuclease activity"/>
    <property type="evidence" value="ECO:0007669"/>
    <property type="project" value="UniProtKB-KW"/>
</dbReference>
<reference evidence="19 20" key="1">
    <citation type="journal article" date="2018" name="Nat. Biotechnol.">
        <title>A standardized bacterial taxonomy based on genome phylogeny substantially revises the tree of life.</title>
        <authorList>
            <person name="Parks D.H."/>
            <person name="Chuvochina M."/>
            <person name="Waite D.W."/>
            <person name="Rinke C."/>
            <person name="Skarshewski A."/>
            <person name="Chaumeil P.A."/>
            <person name="Hugenholtz P."/>
        </authorList>
    </citation>
    <scope>NUCLEOTIDE SEQUENCE [LARGE SCALE GENOMIC DNA]</scope>
    <source>
        <strain evidence="19">UBA8781</strain>
    </source>
</reference>
<dbReference type="Gene3D" id="3.40.50.300">
    <property type="entry name" value="P-loop containing nucleotide triphosphate hydrolases"/>
    <property type="match status" value="2"/>
</dbReference>
<accession>A0A3D1JH03</accession>
<evidence type="ECO:0000256" key="3">
    <source>
        <dbReference type="ARBA" id="ARBA00022723"/>
    </source>
</evidence>
<dbReference type="InterPro" id="IPR027417">
    <property type="entry name" value="P-loop_NTPase"/>
</dbReference>
<evidence type="ECO:0000256" key="2">
    <source>
        <dbReference type="ARBA" id="ARBA00022490"/>
    </source>
</evidence>
<dbReference type="Gene3D" id="1.10.8.280">
    <property type="entry name" value="ABC transporter ATPase domain-like"/>
    <property type="match status" value="1"/>
</dbReference>
<organism evidence="19 20">
    <name type="scientific">Anaerolinea thermolimosa</name>
    <dbReference type="NCBI Taxonomy" id="229919"/>
    <lineage>
        <taxon>Bacteria</taxon>
        <taxon>Bacillati</taxon>
        <taxon>Chloroflexota</taxon>
        <taxon>Anaerolineae</taxon>
        <taxon>Anaerolineales</taxon>
        <taxon>Anaerolineaceae</taxon>
        <taxon>Anaerolinea</taxon>
    </lineage>
</organism>
<dbReference type="Pfam" id="PF17755">
    <property type="entry name" value="UvrA_DNA-bind"/>
    <property type="match status" value="1"/>
</dbReference>
<evidence type="ECO:0000256" key="14">
    <source>
        <dbReference type="ARBA" id="ARBA00038000"/>
    </source>
</evidence>
<evidence type="ECO:0000256" key="9">
    <source>
        <dbReference type="ARBA" id="ARBA00022833"/>
    </source>
</evidence>
<dbReference type="SUPFAM" id="SSF54001">
    <property type="entry name" value="Cysteine proteinases"/>
    <property type="match status" value="1"/>
</dbReference>
<evidence type="ECO:0000256" key="15">
    <source>
        <dbReference type="ARBA" id="ARBA00039316"/>
    </source>
</evidence>
<evidence type="ECO:0000256" key="11">
    <source>
        <dbReference type="ARBA" id="ARBA00022881"/>
    </source>
</evidence>
<comment type="similarity">
    <text evidence="14">Belongs to the ABC transporter superfamily. UvrA family.</text>
</comment>
<feature type="region of interest" description="Disordered" evidence="17">
    <location>
        <begin position="325"/>
        <end position="350"/>
    </location>
</feature>
<evidence type="ECO:0000259" key="18">
    <source>
        <dbReference type="PROSITE" id="PS50893"/>
    </source>
</evidence>
<evidence type="ECO:0000256" key="16">
    <source>
        <dbReference type="ARBA" id="ARBA00042156"/>
    </source>
</evidence>
<dbReference type="FunFam" id="1.20.1580.10:FF:000002">
    <property type="entry name" value="UvrABC system protein A"/>
    <property type="match status" value="1"/>
</dbReference>
<keyword evidence="9" id="KW-0862">Zinc</keyword>
<dbReference type="NCBIfam" id="TIGR00630">
    <property type="entry name" value="uvra"/>
    <property type="match status" value="1"/>
</dbReference>
<dbReference type="SUPFAM" id="SSF52540">
    <property type="entry name" value="P-loop containing nucleoside triphosphate hydrolases"/>
    <property type="match status" value="2"/>
</dbReference>
<dbReference type="InterPro" id="IPR003439">
    <property type="entry name" value="ABC_transporter-like_ATP-bd"/>
</dbReference>
<evidence type="ECO:0000256" key="7">
    <source>
        <dbReference type="ARBA" id="ARBA00022769"/>
    </source>
</evidence>
<dbReference type="InterPro" id="IPR002931">
    <property type="entry name" value="Transglutaminase-like"/>
</dbReference>
<dbReference type="InterPro" id="IPR004602">
    <property type="entry name" value="UvrA"/>
</dbReference>
<gene>
    <name evidence="19" type="ORF">DEQ80_04185</name>
</gene>
<keyword evidence="10" id="KW-0067">ATP-binding</keyword>
<evidence type="ECO:0000313" key="20">
    <source>
        <dbReference type="Proteomes" id="UP000264141"/>
    </source>
</evidence>
<keyword evidence="8" id="KW-0863">Zinc-finger</keyword>
<keyword evidence="2" id="KW-0963">Cytoplasm</keyword>
<dbReference type="Pfam" id="PF01841">
    <property type="entry name" value="Transglut_core"/>
    <property type="match status" value="1"/>
</dbReference>
<keyword evidence="6" id="KW-0227">DNA damage</keyword>
<dbReference type="InterPro" id="IPR041552">
    <property type="entry name" value="UvrA_DNA-bd"/>
</dbReference>
<keyword evidence="7" id="KW-0228">DNA excision</keyword>
<dbReference type="PROSITE" id="PS50893">
    <property type="entry name" value="ABC_TRANSPORTER_2"/>
    <property type="match status" value="1"/>
</dbReference>